<organism evidence="1 2">
    <name type="scientific">Chondromyces apiculatus DSM 436</name>
    <dbReference type="NCBI Taxonomy" id="1192034"/>
    <lineage>
        <taxon>Bacteria</taxon>
        <taxon>Pseudomonadati</taxon>
        <taxon>Myxococcota</taxon>
        <taxon>Polyangia</taxon>
        <taxon>Polyangiales</taxon>
        <taxon>Polyangiaceae</taxon>
        <taxon>Chondromyces</taxon>
    </lineage>
</organism>
<evidence type="ECO:0000313" key="2">
    <source>
        <dbReference type="Proteomes" id="UP000019678"/>
    </source>
</evidence>
<gene>
    <name evidence="1" type="ORF">CAP_8047</name>
</gene>
<comment type="caution">
    <text evidence="1">The sequence shown here is derived from an EMBL/GenBank/DDBJ whole genome shotgun (WGS) entry which is preliminary data.</text>
</comment>
<evidence type="ECO:0000313" key="1">
    <source>
        <dbReference type="EMBL" id="EYF01486.1"/>
    </source>
</evidence>
<dbReference type="AlphaFoldDB" id="A0A017SYW3"/>
<dbReference type="RefSeq" id="WP_052376578.1">
    <property type="nucleotide sequence ID" value="NZ_ASRX01000079.1"/>
</dbReference>
<keyword evidence="2" id="KW-1185">Reference proteome</keyword>
<proteinExistence type="predicted"/>
<dbReference type="OrthoDB" id="839391at2"/>
<protein>
    <submittedName>
        <fullName evidence="1">ADP-ribosylation/Crystallin J1</fullName>
    </submittedName>
</protein>
<dbReference type="STRING" id="1192034.CAP_8047"/>
<name>A0A017SYW3_9BACT</name>
<reference evidence="1 2" key="1">
    <citation type="submission" date="2013-05" db="EMBL/GenBank/DDBJ databases">
        <title>Genome assembly of Chondromyces apiculatus DSM 436.</title>
        <authorList>
            <person name="Sharma G."/>
            <person name="Khatri I."/>
            <person name="Kaur C."/>
            <person name="Mayilraj S."/>
            <person name="Subramanian S."/>
        </authorList>
    </citation>
    <scope>NUCLEOTIDE SEQUENCE [LARGE SCALE GENOMIC DNA]</scope>
    <source>
        <strain evidence="1 2">DSM 436</strain>
    </source>
</reference>
<dbReference type="EMBL" id="ASRX01000079">
    <property type="protein sequence ID" value="EYF01486.1"/>
    <property type="molecule type" value="Genomic_DNA"/>
</dbReference>
<sequence length="145" mass="15458">MDALPAARAGQLVITSPERMHITLEDGTSIALFGPQAFSVASHGARLVCADGGHVPDGDQRCPTCGDAVWPSPRYPRLLCALCLHEATDEGGRALWFDNGGAGGGLRVRYRDTAQERRETLCWVRGVPCKAAEGYVGGVVIEPVR</sequence>
<accession>A0A017SYW3</accession>
<dbReference type="eggNOG" id="COG1961">
    <property type="taxonomic scope" value="Bacteria"/>
</dbReference>
<dbReference type="Proteomes" id="UP000019678">
    <property type="component" value="Unassembled WGS sequence"/>
</dbReference>